<feature type="disulfide bond" evidence="13">
    <location>
        <begin position="1010"/>
        <end position="1024"/>
    </location>
</feature>
<dbReference type="PROSITE" id="PS01180">
    <property type="entry name" value="CUB"/>
    <property type="match status" value="1"/>
</dbReference>
<evidence type="ECO:0000256" key="3">
    <source>
        <dbReference type="ARBA" id="ARBA00022536"/>
    </source>
</evidence>
<dbReference type="Pfam" id="PF24972">
    <property type="entry name" value="GBD_ATRN"/>
    <property type="match status" value="1"/>
</dbReference>
<dbReference type="Pfam" id="PF24973">
    <property type="entry name" value="EGF_LMN_ATRN"/>
    <property type="match status" value="1"/>
</dbReference>
<dbReference type="SMART" id="SM00181">
    <property type="entry name" value="EGF"/>
    <property type="match status" value="3"/>
</dbReference>
<evidence type="ECO:0000256" key="13">
    <source>
        <dbReference type="PROSITE-ProRule" id="PRU00460"/>
    </source>
</evidence>
<feature type="disulfide bond" evidence="13">
    <location>
        <begin position="998"/>
        <end position="1007"/>
    </location>
</feature>
<dbReference type="Gene3D" id="2.60.120.290">
    <property type="entry name" value="Spermadhesin, CUB domain"/>
    <property type="match status" value="1"/>
</dbReference>
<dbReference type="VEuPathDB" id="VectorBase:AALB20_028597"/>
<evidence type="ECO:0000256" key="2">
    <source>
        <dbReference type="ARBA" id="ARBA00022441"/>
    </source>
</evidence>
<dbReference type="CDD" id="cd00055">
    <property type="entry name" value="EGF_Lam"/>
    <property type="match status" value="2"/>
</dbReference>
<evidence type="ECO:0000256" key="15">
    <source>
        <dbReference type="SAM" id="Phobius"/>
    </source>
</evidence>
<dbReference type="FunFam" id="2.120.10.80:FF:000141">
    <property type="entry name" value="Attractin-like protein 1"/>
    <property type="match status" value="1"/>
</dbReference>
<evidence type="ECO:0000256" key="11">
    <source>
        <dbReference type="ARBA" id="ARBA00023292"/>
    </source>
</evidence>
<evidence type="ECO:0000313" key="16">
    <source>
        <dbReference type="EnsemblMetazoa" id="AALB007212-PA"/>
    </source>
</evidence>
<dbReference type="Gene3D" id="2.120.10.80">
    <property type="entry name" value="Kelch-type beta propeller"/>
    <property type="match status" value="2"/>
</dbReference>
<sequence>MPLEYLQMFVYLLHKSKYRRKCRTVATREGHRPGAVVGLLALLVALSGGDGGGGSPFRPMVLMVHGSSHGQLAALAETGGKCAEVRCMNGGVCKNGTCLCPDGWQGSECQFCGGKVRLTDSSGSIHDGLGNYSIGVKCSWLIDARDHNGTTDKVALMTGTSSATTTAATTTPAHRPVIRLHLEEFATECGWDHLYVYDGDSVESPLLAVFSGLMYRQNFTIRRIPEVFAHSGSALLHFFSDDAYNMSGFNISYQVNACPTNDSRLNCSGNGVCQEGECSCDQGFTGAACHIPRCPRLCSAHLGRGWCDTKQQRCICRHGFIGNDCSQEIALGFWTAIDAGESEGFAPPGSASHGAAVFHDTLYVVAGESYRKAKALLYMYDFNGKVWETAHSDSKTAPEFRYGASTVIYGDKIFMYGGVIEGRGVCGELWAFDVSAKIWENITVKSEQCNDTYEMCGPLRTAGHTATIVTNYDAPGGTGGIGGKKLGSGVSGGGGGGTGGTAQKMVVIFGHSPQFGYLNTVQEFNFGTREWKIVRTRGYPVKGGYGHSAAYDALRDRIFVYGGIVSESDSSQLLSNKLYSYEPRARLWTLLETAPTSRFLHTASFVTPGLMMVFGGNTHNDTSHSFGAKCYSRDLMVYDVLCDSWHVQPMPDELYADLARFGHSAVVFERSLYIYGGFDGQMINDMLKFTPGDCRSLNRSELCLNARPGVKCVWDIQRSKCLAVSDVEPERLFDRDQESLEVCPKESRLVLTQQVLMDYELCSQLTTCQGCVSTAYGCMFCGIGGGKGICVKEKCPDVSYTYRADFYPTKALKDCPDSEEHVCGRLHGCHACSAVSVCHWDYEHSRCQYSRNKSGDALNDACPPACSGLTSCGNCTQEECIWCQNEQRCVDKNAYTASFPYGQCREWTTGSSKCRAASSGKSQCGFYRTCGQCRDDPACGWCDDGSMTGLGKCLPGGDSGAHEELECPAQRWHFTHCPSCQCNGHSTCPDGKTCLQPCSHLTVGTNCDKCKSGYWGNPVNGGVCQKCECNGQAQYCHSETGKCFCSTKGLAGDHCEKCDATNHYHGDPSRGSCYYDLTIDYQFTFNLSKKEDRHFTQINFRNSPVKPDIDADFSITCSVAARMNITIRTAGGMEKPLFSAVNCSTFRYRFSKAEHQFGIEDNVTLTTFYVYVYDFQPPLWIQIAFSQYPKLNLQQFFITFSTCFLLLLVMAAVLWKIKQHYDMFRRRQRLFVEMEQMASRPFSQVVLVDIESREYNELSPMVENITAAPRKRKKVSSYVSRKSSGFPNAISLFYTNKDSPSPIALEPCEGNRAAVLSLLVRLPTGGLQHSPPGQSAGLAVASALVTLGNPRRPSIEHPKEPKSKRKQSQHPDSCI</sequence>
<keyword evidence="9 12" id="KW-1015">Disulfide bond</keyword>
<keyword evidence="2" id="KW-0880">Kelch repeat</keyword>
<evidence type="ECO:0000256" key="6">
    <source>
        <dbReference type="ARBA" id="ARBA00022737"/>
    </source>
</evidence>
<dbReference type="Pfam" id="PF24981">
    <property type="entry name" value="Beta-prop_ATRN-LZTR1"/>
    <property type="match status" value="2"/>
</dbReference>
<keyword evidence="17" id="KW-1185">Reference proteome</keyword>
<dbReference type="InterPro" id="IPR035914">
    <property type="entry name" value="Sperma_CUB_dom_sf"/>
</dbReference>
<dbReference type="GO" id="GO:0048513">
    <property type="term" value="P:animal organ development"/>
    <property type="evidence" value="ECO:0007669"/>
    <property type="project" value="UniProtKB-ARBA"/>
</dbReference>
<dbReference type="SUPFAM" id="SSF57196">
    <property type="entry name" value="EGF/Laminin"/>
    <property type="match status" value="1"/>
</dbReference>
<dbReference type="FunFam" id="2.60.120.290:FF:000046">
    <property type="entry name" value="Attractin-like protein 1"/>
    <property type="match status" value="1"/>
</dbReference>
<comment type="subcellular location">
    <subcellularLocation>
        <location evidence="1">Membrane</location>
        <topology evidence="1">Single-pass membrane protein</topology>
    </subcellularLocation>
</comment>
<dbReference type="PROSITE" id="PS00022">
    <property type="entry name" value="EGF_1"/>
    <property type="match status" value="2"/>
</dbReference>
<dbReference type="SUPFAM" id="SSF49854">
    <property type="entry name" value="Spermadhesin, CUB domain"/>
    <property type="match status" value="1"/>
</dbReference>
<dbReference type="Pfam" id="PF00431">
    <property type="entry name" value="CUB"/>
    <property type="match status" value="1"/>
</dbReference>
<proteinExistence type="predicted"/>
<evidence type="ECO:0000256" key="4">
    <source>
        <dbReference type="ARBA" id="ARBA00022692"/>
    </source>
</evidence>
<dbReference type="STRING" id="7167.A0A182FL04"/>
<feature type="transmembrane region" description="Helical" evidence="15">
    <location>
        <begin position="1196"/>
        <end position="1217"/>
    </location>
</feature>
<keyword evidence="8 15" id="KW-0472">Membrane</keyword>
<feature type="region of interest" description="Disordered" evidence="14">
    <location>
        <begin position="1348"/>
        <end position="1375"/>
    </location>
</feature>
<evidence type="ECO:0000256" key="1">
    <source>
        <dbReference type="ARBA" id="ARBA00004167"/>
    </source>
</evidence>
<keyword evidence="5" id="KW-0732">Signal</keyword>
<dbReference type="VEuPathDB" id="VectorBase:AALB007212"/>
<accession>A0A182FL04</accession>
<keyword evidence="11 13" id="KW-0424">Laminin EGF-like domain</keyword>
<dbReference type="InterPro" id="IPR015915">
    <property type="entry name" value="Kelch-typ_b-propeller"/>
</dbReference>
<keyword evidence="4 15" id="KW-0812">Transmembrane</keyword>
<dbReference type="SUPFAM" id="SSF117281">
    <property type="entry name" value="Kelch motif"/>
    <property type="match status" value="2"/>
</dbReference>
<dbReference type="Pfam" id="PF23106">
    <property type="entry name" value="EGF_Teneurin"/>
    <property type="match status" value="1"/>
</dbReference>
<evidence type="ECO:0000256" key="7">
    <source>
        <dbReference type="ARBA" id="ARBA00022989"/>
    </source>
</evidence>
<dbReference type="SMART" id="SM00042">
    <property type="entry name" value="CUB"/>
    <property type="match status" value="1"/>
</dbReference>
<name>A0A182FL04_ANOAL</name>
<evidence type="ECO:0000256" key="9">
    <source>
        <dbReference type="ARBA" id="ARBA00023157"/>
    </source>
</evidence>
<dbReference type="Pfam" id="PF01437">
    <property type="entry name" value="PSI"/>
    <property type="match status" value="1"/>
</dbReference>
<dbReference type="InterPro" id="IPR000859">
    <property type="entry name" value="CUB_dom"/>
</dbReference>
<keyword evidence="6" id="KW-0677">Repeat</keyword>
<dbReference type="PANTHER" id="PTHR46376:SF2">
    <property type="entry name" value="DISTRACTED, ISOFORM B"/>
    <property type="match status" value="1"/>
</dbReference>
<evidence type="ECO:0000256" key="10">
    <source>
        <dbReference type="ARBA" id="ARBA00023180"/>
    </source>
</evidence>
<dbReference type="CDD" id="cd00054">
    <property type="entry name" value="EGF_CA"/>
    <property type="match status" value="1"/>
</dbReference>
<comment type="caution">
    <text evidence="12">Lacks conserved residue(s) required for the propagation of feature annotation.</text>
</comment>
<evidence type="ECO:0000256" key="5">
    <source>
        <dbReference type="ARBA" id="ARBA00022729"/>
    </source>
</evidence>
<organism evidence="16 17">
    <name type="scientific">Anopheles albimanus</name>
    <name type="common">New world malaria mosquito</name>
    <dbReference type="NCBI Taxonomy" id="7167"/>
    <lineage>
        <taxon>Eukaryota</taxon>
        <taxon>Metazoa</taxon>
        <taxon>Ecdysozoa</taxon>
        <taxon>Arthropoda</taxon>
        <taxon>Hexapoda</taxon>
        <taxon>Insecta</taxon>
        <taxon>Pterygota</taxon>
        <taxon>Neoptera</taxon>
        <taxon>Endopterygota</taxon>
        <taxon>Diptera</taxon>
        <taxon>Nematocera</taxon>
        <taxon>Culicoidea</taxon>
        <taxon>Culicidae</taxon>
        <taxon>Anophelinae</taxon>
        <taxon>Anopheles</taxon>
    </lineage>
</organism>
<dbReference type="PANTHER" id="PTHR46376">
    <property type="entry name" value="LEUCINE-ZIPPER-LIKE TRANSCRIPTIONAL REGULATOR 1"/>
    <property type="match status" value="1"/>
</dbReference>
<dbReference type="GO" id="GO:0005794">
    <property type="term" value="C:Golgi apparatus"/>
    <property type="evidence" value="ECO:0007669"/>
    <property type="project" value="TreeGrafter"/>
</dbReference>
<dbReference type="GO" id="GO:0016020">
    <property type="term" value="C:membrane"/>
    <property type="evidence" value="ECO:0007669"/>
    <property type="project" value="UniProtKB-SubCell"/>
</dbReference>
<dbReference type="SMART" id="SM00180">
    <property type="entry name" value="EGF_Lam"/>
    <property type="match status" value="2"/>
</dbReference>
<evidence type="ECO:0000313" key="17">
    <source>
        <dbReference type="Proteomes" id="UP000069272"/>
    </source>
</evidence>
<dbReference type="PROSITE" id="PS50026">
    <property type="entry name" value="EGF_3"/>
    <property type="match status" value="1"/>
</dbReference>
<dbReference type="CDD" id="cd00041">
    <property type="entry name" value="CUB"/>
    <property type="match status" value="1"/>
</dbReference>
<dbReference type="SMART" id="SM00423">
    <property type="entry name" value="PSI"/>
    <property type="match status" value="5"/>
</dbReference>
<dbReference type="Proteomes" id="UP000069272">
    <property type="component" value="Chromosome 2R"/>
</dbReference>
<keyword evidence="7 15" id="KW-1133">Transmembrane helix</keyword>
<dbReference type="InterPro" id="IPR002165">
    <property type="entry name" value="Plexin_repeat"/>
</dbReference>
<reference evidence="16 17" key="1">
    <citation type="journal article" date="2017" name="G3 (Bethesda)">
        <title>The Physical Genome Mapping of Anopheles albimanus Corrected Scaffold Misassemblies and Identified Interarm Rearrangements in Genus Anopheles.</title>
        <authorList>
            <person name="Artemov G.N."/>
            <person name="Peery A.N."/>
            <person name="Jiang X."/>
            <person name="Tu Z."/>
            <person name="Stegniy V.N."/>
            <person name="Sharakhova M.V."/>
            <person name="Sharakhov I.V."/>
        </authorList>
    </citation>
    <scope>NUCLEOTIDE SEQUENCE [LARGE SCALE GENOMIC DNA]</scope>
    <source>
        <strain evidence="16 17">ALBI9_A</strain>
    </source>
</reference>
<dbReference type="Gene3D" id="2.10.25.10">
    <property type="entry name" value="Laminin"/>
    <property type="match status" value="2"/>
</dbReference>
<dbReference type="PROSITE" id="PS50027">
    <property type="entry name" value="EGF_LAM_2"/>
    <property type="match status" value="1"/>
</dbReference>
<dbReference type="InterPro" id="IPR056737">
    <property type="entry name" value="Beta-prop_ATRN-MKLN-like"/>
</dbReference>
<evidence type="ECO:0000256" key="14">
    <source>
        <dbReference type="SAM" id="MobiDB-lite"/>
    </source>
</evidence>
<dbReference type="InterPro" id="IPR016201">
    <property type="entry name" value="PSI"/>
</dbReference>
<dbReference type="InterPro" id="IPR051568">
    <property type="entry name" value="LZTR1/Attractin"/>
</dbReference>
<evidence type="ECO:0000256" key="8">
    <source>
        <dbReference type="ARBA" id="ARBA00023136"/>
    </source>
</evidence>
<keyword evidence="3 12" id="KW-0245">EGF-like domain</keyword>
<dbReference type="GO" id="GO:0048731">
    <property type="term" value="P:system development"/>
    <property type="evidence" value="ECO:0007669"/>
    <property type="project" value="UniProtKB-ARBA"/>
</dbReference>
<feature type="disulfide bond" evidence="12">
    <location>
        <begin position="100"/>
        <end position="109"/>
    </location>
</feature>
<keyword evidence="10" id="KW-0325">Glycoprotein</keyword>
<evidence type="ECO:0008006" key="18">
    <source>
        <dbReference type="Google" id="ProtNLM"/>
    </source>
</evidence>
<dbReference type="InterPro" id="IPR056732">
    <property type="entry name" value="GBD_ATRN"/>
</dbReference>
<reference evidence="16" key="2">
    <citation type="submission" date="2022-08" db="UniProtKB">
        <authorList>
            <consortium name="EnsemblMetazoa"/>
        </authorList>
    </citation>
    <scope>IDENTIFICATION</scope>
    <source>
        <strain evidence="16">STECLA/ALBI9_A</strain>
    </source>
</reference>
<dbReference type="EnsemblMetazoa" id="AALB007212-RA">
    <property type="protein sequence ID" value="AALB007212-PA"/>
    <property type="gene ID" value="AALB007212"/>
</dbReference>
<dbReference type="InterPro" id="IPR002049">
    <property type="entry name" value="LE_dom"/>
</dbReference>
<dbReference type="InterPro" id="IPR056863">
    <property type="entry name" value="LMN_ATRN_NET-like_EGF"/>
</dbReference>
<evidence type="ECO:0000256" key="12">
    <source>
        <dbReference type="PROSITE-ProRule" id="PRU00076"/>
    </source>
</evidence>
<dbReference type="PROSITE" id="PS01186">
    <property type="entry name" value="EGF_2"/>
    <property type="match status" value="1"/>
</dbReference>
<dbReference type="InterPro" id="IPR000742">
    <property type="entry name" value="EGF"/>
</dbReference>
<protein>
    <recommendedName>
        <fullName evidence="18">CUB domain-containing protein</fullName>
    </recommendedName>
</protein>